<feature type="signal peptide" evidence="2">
    <location>
        <begin position="1"/>
        <end position="21"/>
    </location>
</feature>
<feature type="chain" id="PRO_5045703401" evidence="2">
    <location>
        <begin position="22"/>
        <end position="142"/>
    </location>
</feature>
<dbReference type="GeneID" id="108009121"/>
<reference evidence="4" key="1">
    <citation type="submission" date="2025-08" db="UniProtKB">
        <authorList>
            <consortium name="RefSeq"/>
        </authorList>
    </citation>
    <scope>IDENTIFICATION</scope>
</reference>
<evidence type="ECO:0000313" key="3">
    <source>
        <dbReference type="Proteomes" id="UP001652628"/>
    </source>
</evidence>
<accession>A0AB39Z5A9</accession>
<evidence type="ECO:0000313" key="4">
    <source>
        <dbReference type="RefSeq" id="XP_016928686.2"/>
    </source>
</evidence>
<organism evidence="3 4">
    <name type="scientific">Drosophila suzukii</name>
    <name type="common">Spotted-wing drosophila fruit fly</name>
    <dbReference type="NCBI Taxonomy" id="28584"/>
    <lineage>
        <taxon>Eukaryota</taxon>
        <taxon>Metazoa</taxon>
        <taxon>Ecdysozoa</taxon>
        <taxon>Arthropoda</taxon>
        <taxon>Hexapoda</taxon>
        <taxon>Insecta</taxon>
        <taxon>Pterygota</taxon>
        <taxon>Neoptera</taxon>
        <taxon>Endopterygota</taxon>
        <taxon>Diptera</taxon>
        <taxon>Brachycera</taxon>
        <taxon>Muscomorpha</taxon>
        <taxon>Ephydroidea</taxon>
        <taxon>Drosophilidae</taxon>
        <taxon>Drosophila</taxon>
        <taxon>Sophophora</taxon>
    </lineage>
</organism>
<dbReference type="RefSeq" id="XP_016928686.2">
    <property type="nucleotide sequence ID" value="XM_017073197.4"/>
</dbReference>
<keyword evidence="3" id="KW-1185">Reference proteome</keyword>
<evidence type="ECO:0000256" key="1">
    <source>
        <dbReference type="SAM" id="MobiDB-lite"/>
    </source>
</evidence>
<sequence length="142" mass="16017">MILHRLIKFVLFAGTFYLGKELGGWEDPVEPEIGKPKLETEDSVETESSSGGQSVEKKVPSFQNTFFDDEDKRKLKRKKEDLEKKFCPRGSICEPPPKPLSESVGDALYDTWLALKKIPSYWSSAAESLATSICRFIKGIDK</sequence>
<protein>
    <submittedName>
        <fullName evidence="4">Uncharacterized protein</fullName>
    </submittedName>
</protein>
<dbReference type="Proteomes" id="UP001652628">
    <property type="component" value="Chromosome 2R"/>
</dbReference>
<keyword evidence="2" id="KW-0732">Signal</keyword>
<name>A0AB39Z5A9_DROSZ</name>
<gene>
    <name evidence="4" type="primary">LOC108009121</name>
</gene>
<evidence type="ECO:0000256" key="2">
    <source>
        <dbReference type="SAM" id="SignalP"/>
    </source>
</evidence>
<dbReference type="AlphaFoldDB" id="A0AB39Z5A9"/>
<feature type="region of interest" description="Disordered" evidence="1">
    <location>
        <begin position="27"/>
        <end position="62"/>
    </location>
</feature>
<proteinExistence type="predicted"/>